<dbReference type="Gene3D" id="3.40.30.10">
    <property type="entry name" value="Glutaredoxin"/>
    <property type="match status" value="1"/>
</dbReference>
<evidence type="ECO:0000313" key="1">
    <source>
        <dbReference type="EMBL" id="MCC3266247.1"/>
    </source>
</evidence>
<proteinExistence type="predicted"/>
<comment type="caution">
    <text evidence="1">The sequence shown here is derived from an EMBL/GenBank/DDBJ whole genome shotgun (WGS) entry which is preliminary data.</text>
</comment>
<evidence type="ECO:0000313" key="2">
    <source>
        <dbReference type="Proteomes" id="UP001139168"/>
    </source>
</evidence>
<evidence type="ECO:0008006" key="3">
    <source>
        <dbReference type="Google" id="ProtNLM"/>
    </source>
</evidence>
<sequence length="198" mass="21212">MSANTWTVDFWLDPACPLTRRTARWLTSMAADVPLQVHWRVMSLSLLYEDEGDSRDGSGERRAWPRDPALVAAAVQDGHGHAALGDFYDALWTGQDGTEQEGIGSIADALRRCALPAELADGVSAGRDTALRSSHSDGVGRLAGRAGSPILSLTAPYGRRETILGPLLDAIPAPADAVTLWKATVLLAGIPGFREIRR</sequence>
<dbReference type="InterPro" id="IPR053977">
    <property type="entry name" value="Rv2466c-like"/>
</dbReference>
<dbReference type="Proteomes" id="UP001139168">
    <property type="component" value="Unassembled WGS sequence"/>
</dbReference>
<organism evidence="1 2">
    <name type="scientific">Arthrobacter gengyunqii</name>
    <dbReference type="NCBI Taxonomy" id="2886940"/>
    <lineage>
        <taxon>Bacteria</taxon>
        <taxon>Bacillati</taxon>
        <taxon>Actinomycetota</taxon>
        <taxon>Actinomycetes</taxon>
        <taxon>Micrococcales</taxon>
        <taxon>Micrococcaceae</taxon>
        <taxon>Arthrobacter</taxon>
    </lineage>
</organism>
<protein>
    <recommendedName>
        <fullName evidence="3">Disulfide bond formation protein DsbA</fullName>
    </recommendedName>
</protein>
<dbReference type="Pfam" id="PF22234">
    <property type="entry name" value="Rv2466c-like"/>
    <property type="match status" value="1"/>
</dbReference>
<dbReference type="RefSeq" id="WP_227891039.1">
    <property type="nucleotide sequence ID" value="NZ_JAJFZQ010000005.1"/>
</dbReference>
<name>A0ABS8GHZ2_9MICC</name>
<keyword evidence="2" id="KW-1185">Reference proteome</keyword>
<dbReference type="SUPFAM" id="SSF52833">
    <property type="entry name" value="Thioredoxin-like"/>
    <property type="match status" value="1"/>
</dbReference>
<dbReference type="InterPro" id="IPR036249">
    <property type="entry name" value="Thioredoxin-like_sf"/>
</dbReference>
<accession>A0ABS8GHZ2</accession>
<dbReference type="EMBL" id="JAJFZQ010000005">
    <property type="protein sequence ID" value="MCC3266247.1"/>
    <property type="molecule type" value="Genomic_DNA"/>
</dbReference>
<gene>
    <name evidence="1" type="ORF">LJ752_09340</name>
</gene>
<reference evidence="1" key="1">
    <citation type="submission" date="2021-10" db="EMBL/GenBank/DDBJ databases">
        <title>Novel species in genus Arthrobacter.</title>
        <authorList>
            <person name="Liu Y."/>
        </authorList>
    </citation>
    <scope>NUCLEOTIDE SEQUENCE</scope>
    <source>
        <strain evidence="1">Zg-Y786</strain>
    </source>
</reference>